<organism evidence="9 10">
    <name type="scientific">Sphaceloma murrayae</name>
    <dbReference type="NCBI Taxonomy" id="2082308"/>
    <lineage>
        <taxon>Eukaryota</taxon>
        <taxon>Fungi</taxon>
        <taxon>Dikarya</taxon>
        <taxon>Ascomycota</taxon>
        <taxon>Pezizomycotina</taxon>
        <taxon>Dothideomycetes</taxon>
        <taxon>Dothideomycetidae</taxon>
        <taxon>Myriangiales</taxon>
        <taxon>Elsinoaceae</taxon>
        <taxon>Sphaceloma</taxon>
    </lineage>
</organism>
<evidence type="ECO:0000256" key="5">
    <source>
        <dbReference type="ARBA" id="ARBA00038359"/>
    </source>
</evidence>
<dbReference type="InParanoid" id="A0A2K1QHM3"/>
<feature type="transmembrane region" description="Helical" evidence="7">
    <location>
        <begin position="20"/>
        <end position="41"/>
    </location>
</feature>
<feature type="transmembrane region" description="Helical" evidence="7">
    <location>
        <begin position="249"/>
        <end position="270"/>
    </location>
</feature>
<dbReference type="AlphaFoldDB" id="A0A2K1QHM3"/>
<evidence type="ECO:0000259" key="8">
    <source>
        <dbReference type="Pfam" id="PF20684"/>
    </source>
</evidence>
<dbReference type="EMBL" id="NKHZ01000082">
    <property type="protein sequence ID" value="PNS14666.1"/>
    <property type="molecule type" value="Genomic_DNA"/>
</dbReference>
<feature type="transmembrane region" description="Helical" evidence="7">
    <location>
        <begin position="213"/>
        <end position="237"/>
    </location>
</feature>
<accession>A0A2K1QHM3</accession>
<comment type="subcellular location">
    <subcellularLocation>
        <location evidence="1">Membrane</location>
        <topology evidence="1">Multi-pass membrane protein</topology>
    </subcellularLocation>
</comment>
<proteinExistence type="inferred from homology"/>
<dbReference type="InterPro" id="IPR052337">
    <property type="entry name" value="SAT4-like"/>
</dbReference>
<dbReference type="OrthoDB" id="10017208at2759"/>
<dbReference type="Proteomes" id="UP000243797">
    <property type="component" value="Unassembled WGS sequence"/>
</dbReference>
<keyword evidence="2 7" id="KW-0812">Transmembrane</keyword>
<evidence type="ECO:0000256" key="2">
    <source>
        <dbReference type="ARBA" id="ARBA00022692"/>
    </source>
</evidence>
<evidence type="ECO:0000256" key="3">
    <source>
        <dbReference type="ARBA" id="ARBA00022989"/>
    </source>
</evidence>
<feature type="transmembrane region" description="Helical" evidence="7">
    <location>
        <begin position="168"/>
        <end position="191"/>
    </location>
</feature>
<sequence>MGWVKNGAPELDDASNWRTIVAVNIVCTLCMAIVLSLRIGVRAFVVKATGADDWFLWLAAVRVFILGLHTQTDANLAGMCHNQLYIEHHADTAGSRTPRTSATNRESRRVHNGKKYLSPLQQQQTLTCNQHNFVNRTMYVIASTCYKISLCASYMRIIAKSGHRHYRFVVWATMALSAGYGTSFLFAIVFACNPVEKSWKPKVPGKCFPPSPFYYGTTVTNILIDIIVLFLPIPLLWRLQMNKRRKMGLILCFALGALTTVGASMRLASVAKVVRFGDPDEFVMWSSVEINLGIITGSIPALLPLLKKVRGTTTSSGPTGPQSHSVRSGRAQLRNMTIGSARRSTKNGTLTETYDDSDKSSQENILGITDRDIEHGAIEISKTVDMHVSTSSAPCSNSARQTYELDRIVPFEPSSPHGKRSWEGRGS</sequence>
<evidence type="ECO:0000256" key="7">
    <source>
        <dbReference type="SAM" id="Phobius"/>
    </source>
</evidence>
<feature type="transmembrane region" description="Helical" evidence="7">
    <location>
        <begin position="282"/>
        <end position="306"/>
    </location>
</feature>
<gene>
    <name evidence="9" type="ORF">CAC42_1688</name>
</gene>
<evidence type="ECO:0000256" key="6">
    <source>
        <dbReference type="SAM" id="MobiDB-lite"/>
    </source>
</evidence>
<dbReference type="PANTHER" id="PTHR33048">
    <property type="entry name" value="PTH11-LIKE INTEGRAL MEMBRANE PROTEIN (AFU_ORTHOLOGUE AFUA_5G11245)"/>
    <property type="match status" value="1"/>
</dbReference>
<protein>
    <recommendedName>
        <fullName evidence="8">Rhodopsin domain-containing protein</fullName>
    </recommendedName>
</protein>
<keyword evidence="10" id="KW-1185">Reference proteome</keyword>
<dbReference type="Pfam" id="PF20684">
    <property type="entry name" value="Fung_rhodopsin"/>
    <property type="match status" value="1"/>
</dbReference>
<keyword evidence="3 7" id="KW-1133">Transmembrane helix</keyword>
<dbReference type="InterPro" id="IPR049326">
    <property type="entry name" value="Rhodopsin_dom_fungi"/>
</dbReference>
<feature type="compositionally biased region" description="Low complexity" evidence="6">
    <location>
        <begin position="312"/>
        <end position="321"/>
    </location>
</feature>
<evidence type="ECO:0000313" key="10">
    <source>
        <dbReference type="Proteomes" id="UP000243797"/>
    </source>
</evidence>
<evidence type="ECO:0000256" key="4">
    <source>
        <dbReference type="ARBA" id="ARBA00023136"/>
    </source>
</evidence>
<dbReference type="GO" id="GO:0016020">
    <property type="term" value="C:membrane"/>
    <property type="evidence" value="ECO:0007669"/>
    <property type="project" value="UniProtKB-SubCell"/>
</dbReference>
<dbReference type="PANTHER" id="PTHR33048:SF47">
    <property type="entry name" value="INTEGRAL MEMBRANE PROTEIN-RELATED"/>
    <property type="match status" value="1"/>
</dbReference>
<keyword evidence="4 7" id="KW-0472">Membrane</keyword>
<evidence type="ECO:0000313" key="9">
    <source>
        <dbReference type="EMBL" id="PNS14666.1"/>
    </source>
</evidence>
<name>A0A2K1QHM3_9PEZI</name>
<comment type="caution">
    <text evidence="9">The sequence shown here is derived from an EMBL/GenBank/DDBJ whole genome shotgun (WGS) entry which is preliminary data.</text>
</comment>
<feature type="region of interest" description="Disordered" evidence="6">
    <location>
        <begin position="312"/>
        <end position="363"/>
    </location>
</feature>
<reference evidence="9 10" key="1">
    <citation type="submission" date="2017-06" db="EMBL/GenBank/DDBJ databases">
        <title>Draft genome sequence of a variant of Elsinoe murrayae.</title>
        <authorList>
            <person name="Cheng Q."/>
        </authorList>
    </citation>
    <scope>NUCLEOTIDE SEQUENCE [LARGE SCALE GENOMIC DNA]</scope>
    <source>
        <strain evidence="9 10">CQ-2017a</strain>
    </source>
</reference>
<feature type="domain" description="Rhodopsin" evidence="8">
    <location>
        <begin position="37"/>
        <end position="308"/>
    </location>
</feature>
<comment type="similarity">
    <text evidence="5">Belongs to the SAT4 family.</text>
</comment>
<evidence type="ECO:0000256" key="1">
    <source>
        <dbReference type="ARBA" id="ARBA00004141"/>
    </source>
</evidence>